<dbReference type="InterPro" id="IPR036942">
    <property type="entry name" value="Beta-barrel_TonB_sf"/>
</dbReference>
<dbReference type="Pfam" id="PF07715">
    <property type="entry name" value="Plug"/>
    <property type="match status" value="1"/>
</dbReference>
<sequence>MRKTILTASVCAAALTASAGAQAQQSTSGDVIVVTAQKREQNILDVGAAVTAISRQTLQDARVLEMRDIATFVPNVDIREQAPGTLPVITIRGVGLNDFSNTNNPSAGVYIDEVYLSSLGLLAFDFFDLERIEVLKGPQGTLYGRNSTAGAVNFITAKPNFDAPLTRLSASYGNYDTLEVEGVTNIPVNEELAIRLGAKVIRQWEGYYFNRAADDDIGERNIALGRAQLRWMPGDSADILLKVEGYSNNSGLGQGAFFGAVDYTNPPSFACAAIAENETDPTCTDFFGYSDPDGDPYTGDWSDRQFYDAKQIGATLRGVFDLGGAELTSVTGFIDHYREAYNDLDASPLTALEFLPTTDVRQYSQELRLAGNLNESVDWLVGAFWSHDHIVVGSTGYADVLFQTRTSGFGDQTTDSVAGFIHGEYALTDTLSVIGGLRLTWEEKEYTARVFDDNPFGTSCLISLTCSPGPTPQITLAAADALKAEDTNLSWKAGLDWKPLPSTLLYVSASRGVKSGGFFFGFATNSGSFQPFEPESLVSYEAGVKHQTANGALRLAASGFYYDYSDIQTFIRDQSGAVPFQRLGNVDEATLYGADLEATLAPPAIEGLTLTVGLGLLNSELGQFVALSGPAPKGNEFPNAPSVTFNTLARYERVISPGLRGIIQIDGRYSGSTFKDALNDPLIASDSFTLWNGRLAVGAEDGSWEAALWAKNIFDEAYKVQGVNLTSLGFGYENYNPPRTFGGTITVQF</sequence>
<protein>
    <submittedName>
        <fullName evidence="16">TonB-dependent receptor</fullName>
    </submittedName>
</protein>
<comment type="subcellular location">
    <subcellularLocation>
        <location evidence="1 11">Cell outer membrane</location>
        <topology evidence="1 11">Multi-pass membrane protein</topology>
    </subcellularLocation>
</comment>
<evidence type="ECO:0000256" key="5">
    <source>
        <dbReference type="ARBA" id="ARBA00022692"/>
    </source>
</evidence>
<keyword evidence="9 11" id="KW-0472">Membrane</keyword>
<evidence type="ECO:0000256" key="1">
    <source>
        <dbReference type="ARBA" id="ARBA00004571"/>
    </source>
</evidence>
<keyword evidence="17" id="KW-1185">Reference proteome</keyword>
<evidence type="ECO:0000256" key="13">
    <source>
        <dbReference type="SAM" id="SignalP"/>
    </source>
</evidence>
<feature type="chain" id="PRO_5015629256" evidence="13">
    <location>
        <begin position="24"/>
        <end position="749"/>
    </location>
</feature>
<evidence type="ECO:0000256" key="8">
    <source>
        <dbReference type="ARBA" id="ARBA00023077"/>
    </source>
</evidence>
<feature type="domain" description="TonB-dependent receptor-like beta-barrel" evidence="14">
    <location>
        <begin position="288"/>
        <end position="713"/>
    </location>
</feature>
<dbReference type="InterPro" id="IPR000531">
    <property type="entry name" value="Beta-barrel_TonB"/>
</dbReference>
<evidence type="ECO:0000256" key="9">
    <source>
        <dbReference type="ARBA" id="ARBA00023136"/>
    </source>
</evidence>
<keyword evidence="7" id="KW-0406">Ion transport</keyword>
<name>A0A2S7K3N9_9PROT</name>
<dbReference type="GO" id="GO:0006826">
    <property type="term" value="P:iron ion transport"/>
    <property type="evidence" value="ECO:0007669"/>
    <property type="project" value="UniProtKB-KW"/>
</dbReference>
<dbReference type="PANTHER" id="PTHR32552">
    <property type="entry name" value="FERRICHROME IRON RECEPTOR-RELATED"/>
    <property type="match status" value="1"/>
</dbReference>
<comment type="caution">
    <text evidence="16">The sequence shown here is derived from an EMBL/GenBank/DDBJ whole genome shotgun (WGS) entry which is preliminary data.</text>
</comment>
<evidence type="ECO:0000313" key="17">
    <source>
        <dbReference type="Proteomes" id="UP000239504"/>
    </source>
</evidence>
<accession>A0A2S7K3N9</accession>
<proteinExistence type="inferred from homology"/>
<keyword evidence="4" id="KW-0410">Iron transport</keyword>
<keyword evidence="16" id="KW-0675">Receptor</keyword>
<dbReference type="RefSeq" id="WP_104830682.1">
    <property type="nucleotide sequence ID" value="NZ_PJCH01000010.1"/>
</dbReference>
<evidence type="ECO:0000256" key="6">
    <source>
        <dbReference type="ARBA" id="ARBA00023004"/>
    </source>
</evidence>
<dbReference type="InterPro" id="IPR039426">
    <property type="entry name" value="TonB-dep_rcpt-like"/>
</dbReference>
<evidence type="ECO:0000256" key="11">
    <source>
        <dbReference type="PROSITE-ProRule" id="PRU01360"/>
    </source>
</evidence>
<keyword evidence="6" id="KW-0408">Iron</keyword>
<evidence type="ECO:0000256" key="7">
    <source>
        <dbReference type="ARBA" id="ARBA00023065"/>
    </source>
</evidence>
<evidence type="ECO:0000256" key="10">
    <source>
        <dbReference type="ARBA" id="ARBA00023237"/>
    </source>
</evidence>
<feature type="signal peptide" evidence="13">
    <location>
        <begin position="1"/>
        <end position="23"/>
    </location>
</feature>
<reference evidence="16 17" key="1">
    <citation type="submission" date="2017-12" db="EMBL/GenBank/DDBJ databases">
        <authorList>
            <person name="Hurst M.R.H."/>
        </authorList>
    </citation>
    <scope>NUCLEOTIDE SEQUENCE [LARGE SCALE GENOMIC DNA]</scope>
    <source>
        <strain evidence="16 17">SY-3-19</strain>
    </source>
</reference>
<keyword evidence="2 11" id="KW-0813">Transport</keyword>
<keyword evidence="8 12" id="KW-0798">TonB box</keyword>
<dbReference type="Pfam" id="PF00593">
    <property type="entry name" value="TonB_dep_Rec_b-barrel"/>
    <property type="match status" value="1"/>
</dbReference>
<dbReference type="InterPro" id="IPR012910">
    <property type="entry name" value="Plug_dom"/>
</dbReference>
<comment type="similarity">
    <text evidence="11 12">Belongs to the TonB-dependent receptor family.</text>
</comment>
<evidence type="ECO:0000313" key="16">
    <source>
        <dbReference type="EMBL" id="PQA87124.1"/>
    </source>
</evidence>
<evidence type="ECO:0000256" key="12">
    <source>
        <dbReference type="RuleBase" id="RU003357"/>
    </source>
</evidence>
<dbReference type="Proteomes" id="UP000239504">
    <property type="component" value="Unassembled WGS sequence"/>
</dbReference>
<evidence type="ECO:0000259" key="15">
    <source>
        <dbReference type="Pfam" id="PF07715"/>
    </source>
</evidence>
<dbReference type="PANTHER" id="PTHR32552:SF81">
    <property type="entry name" value="TONB-DEPENDENT OUTER MEMBRANE RECEPTOR"/>
    <property type="match status" value="1"/>
</dbReference>
<dbReference type="PROSITE" id="PS52016">
    <property type="entry name" value="TONB_DEPENDENT_REC_3"/>
    <property type="match status" value="1"/>
</dbReference>
<gene>
    <name evidence="16" type="ORF">CW354_13870</name>
</gene>
<dbReference type="GO" id="GO:0009279">
    <property type="term" value="C:cell outer membrane"/>
    <property type="evidence" value="ECO:0007669"/>
    <property type="project" value="UniProtKB-SubCell"/>
</dbReference>
<keyword evidence="5 11" id="KW-0812">Transmembrane</keyword>
<dbReference type="AlphaFoldDB" id="A0A2S7K3N9"/>
<dbReference type="EMBL" id="PJCH01000010">
    <property type="protein sequence ID" value="PQA87124.1"/>
    <property type="molecule type" value="Genomic_DNA"/>
</dbReference>
<evidence type="ECO:0000256" key="2">
    <source>
        <dbReference type="ARBA" id="ARBA00022448"/>
    </source>
</evidence>
<keyword evidence="3 11" id="KW-1134">Transmembrane beta strand</keyword>
<keyword evidence="13" id="KW-0732">Signal</keyword>
<dbReference type="SUPFAM" id="SSF56935">
    <property type="entry name" value="Porins"/>
    <property type="match status" value="1"/>
</dbReference>
<dbReference type="Gene3D" id="2.40.170.20">
    <property type="entry name" value="TonB-dependent receptor, beta-barrel domain"/>
    <property type="match status" value="1"/>
</dbReference>
<evidence type="ECO:0000256" key="3">
    <source>
        <dbReference type="ARBA" id="ARBA00022452"/>
    </source>
</evidence>
<organism evidence="16 17">
    <name type="scientific">Hyphococcus luteus</name>
    <dbReference type="NCBI Taxonomy" id="2058213"/>
    <lineage>
        <taxon>Bacteria</taxon>
        <taxon>Pseudomonadati</taxon>
        <taxon>Pseudomonadota</taxon>
        <taxon>Alphaproteobacteria</taxon>
        <taxon>Parvularculales</taxon>
        <taxon>Parvularculaceae</taxon>
        <taxon>Hyphococcus</taxon>
    </lineage>
</organism>
<dbReference type="OrthoDB" id="7413795at2"/>
<evidence type="ECO:0000259" key="14">
    <source>
        <dbReference type="Pfam" id="PF00593"/>
    </source>
</evidence>
<evidence type="ECO:0000256" key="4">
    <source>
        <dbReference type="ARBA" id="ARBA00022496"/>
    </source>
</evidence>
<feature type="domain" description="TonB-dependent receptor plug" evidence="15">
    <location>
        <begin position="44"/>
        <end position="151"/>
    </location>
</feature>
<keyword evidence="10 11" id="KW-0998">Cell outer membrane</keyword>